<evidence type="ECO:0000256" key="7">
    <source>
        <dbReference type="ARBA" id="ARBA00022679"/>
    </source>
</evidence>
<dbReference type="GO" id="GO:0032259">
    <property type="term" value="P:methylation"/>
    <property type="evidence" value="ECO:0007669"/>
    <property type="project" value="UniProtKB-KW"/>
</dbReference>
<dbReference type="Proteomes" id="UP000178880">
    <property type="component" value="Unassembled WGS sequence"/>
</dbReference>
<organism evidence="12 13">
    <name type="scientific">Candidatus Liptonbacteria bacterium RIFCSPLOWO2_01_FULL_52_25</name>
    <dbReference type="NCBI Taxonomy" id="1798650"/>
    <lineage>
        <taxon>Bacteria</taxon>
        <taxon>Candidatus Liptoniibacteriota</taxon>
    </lineage>
</organism>
<keyword evidence="6" id="KW-0489">Methyltransferase</keyword>
<evidence type="ECO:0000256" key="3">
    <source>
        <dbReference type="ARBA" id="ARBA00011890"/>
    </source>
</evidence>
<dbReference type="AlphaFoldDB" id="A0A1G2CGR7"/>
<dbReference type="InterPro" id="IPR000682">
    <property type="entry name" value="PCMT"/>
</dbReference>
<dbReference type="GO" id="GO:0005737">
    <property type="term" value="C:cytoplasm"/>
    <property type="evidence" value="ECO:0007669"/>
    <property type="project" value="UniProtKB-SubCell"/>
</dbReference>
<dbReference type="CDD" id="cd02440">
    <property type="entry name" value="AdoMet_MTases"/>
    <property type="match status" value="1"/>
</dbReference>
<reference evidence="12 13" key="1">
    <citation type="journal article" date="2016" name="Nat. Commun.">
        <title>Thousands of microbial genomes shed light on interconnected biogeochemical processes in an aquifer system.</title>
        <authorList>
            <person name="Anantharaman K."/>
            <person name="Brown C.T."/>
            <person name="Hug L.A."/>
            <person name="Sharon I."/>
            <person name="Castelle C.J."/>
            <person name="Probst A.J."/>
            <person name="Thomas B.C."/>
            <person name="Singh A."/>
            <person name="Wilkins M.J."/>
            <person name="Karaoz U."/>
            <person name="Brodie E.L."/>
            <person name="Williams K.H."/>
            <person name="Hubbard S.S."/>
            <person name="Banfield J.F."/>
        </authorList>
    </citation>
    <scope>NUCLEOTIDE SEQUENCE [LARGE SCALE GENOMIC DNA]</scope>
</reference>
<gene>
    <name evidence="12" type="ORF">A2945_03600</name>
</gene>
<comment type="similarity">
    <text evidence="2">Belongs to the methyltransferase superfamily. L-isoaspartyl/D-aspartyl protein methyltransferase family.</text>
</comment>
<name>A0A1G2CGR7_9BACT</name>
<dbReference type="Gene3D" id="3.40.50.150">
    <property type="entry name" value="Vaccinia Virus protein VP39"/>
    <property type="match status" value="1"/>
</dbReference>
<keyword evidence="7" id="KW-0808">Transferase</keyword>
<proteinExistence type="inferred from homology"/>
<evidence type="ECO:0000256" key="1">
    <source>
        <dbReference type="ARBA" id="ARBA00004496"/>
    </source>
</evidence>
<accession>A0A1G2CGR7</accession>
<dbReference type="GO" id="GO:0004719">
    <property type="term" value="F:protein-L-isoaspartate (D-aspartate) O-methyltransferase activity"/>
    <property type="evidence" value="ECO:0007669"/>
    <property type="project" value="UniProtKB-EC"/>
</dbReference>
<dbReference type="InterPro" id="IPR029063">
    <property type="entry name" value="SAM-dependent_MTases_sf"/>
</dbReference>
<evidence type="ECO:0000256" key="5">
    <source>
        <dbReference type="ARBA" id="ARBA00022490"/>
    </source>
</evidence>
<dbReference type="SUPFAM" id="SSF53335">
    <property type="entry name" value="S-adenosyl-L-methionine-dependent methyltransferases"/>
    <property type="match status" value="1"/>
</dbReference>
<dbReference type="EMBL" id="MHLA01000001">
    <property type="protein sequence ID" value="OGZ00402.1"/>
    <property type="molecule type" value="Genomic_DNA"/>
</dbReference>
<comment type="subcellular location">
    <subcellularLocation>
        <location evidence="1">Cytoplasm</location>
    </subcellularLocation>
</comment>
<evidence type="ECO:0000313" key="12">
    <source>
        <dbReference type="EMBL" id="OGZ00402.1"/>
    </source>
</evidence>
<dbReference type="EC" id="2.1.1.77" evidence="3"/>
<dbReference type="Pfam" id="PF01135">
    <property type="entry name" value="PCMT"/>
    <property type="match status" value="1"/>
</dbReference>
<evidence type="ECO:0000256" key="10">
    <source>
        <dbReference type="ARBA" id="ARBA00031323"/>
    </source>
</evidence>
<evidence type="ECO:0000256" key="4">
    <source>
        <dbReference type="ARBA" id="ARBA00013346"/>
    </source>
</evidence>
<dbReference type="PANTHER" id="PTHR11579">
    <property type="entry name" value="PROTEIN-L-ISOASPARTATE O-METHYLTRANSFERASE"/>
    <property type="match status" value="1"/>
</dbReference>
<keyword evidence="8" id="KW-0949">S-adenosyl-L-methionine</keyword>
<evidence type="ECO:0000313" key="13">
    <source>
        <dbReference type="Proteomes" id="UP000178880"/>
    </source>
</evidence>
<evidence type="ECO:0000256" key="2">
    <source>
        <dbReference type="ARBA" id="ARBA00005369"/>
    </source>
</evidence>
<protein>
    <recommendedName>
        <fullName evidence="4">Protein-L-isoaspartate O-methyltransferase</fullName>
        <ecNumber evidence="3">2.1.1.77</ecNumber>
    </recommendedName>
    <alternativeName>
        <fullName evidence="11">L-isoaspartyl protein carboxyl methyltransferase</fullName>
    </alternativeName>
    <alternativeName>
        <fullName evidence="9">Protein L-isoaspartyl methyltransferase</fullName>
    </alternativeName>
    <alternativeName>
        <fullName evidence="10">Protein-beta-aspartate methyltransferase</fullName>
    </alternativeName>
</protein>
<dbReference type="STRING" id="1798650.A2945_03600"/>
<dbReference type="PANTHER" id="PTHR11579:SF0">
    <property type="entry name" value="PROTEIN-L-ISOASPARTATE(D-ASPARTATE) O-METHYLTRANSFERASE"/>
    <property type="match status" value="1"/>
</dbReference>
<evidence type="ECO:0000256" key="8">
    <source>
        <dbReference type="ARBA" id="ARBA00022691"/>
    </source>
</evidence>
<sequence>MNEKEQLITSLIAEGYLKTPAIIEAFRAIDRKDFVPRGRGAALRGVPDNLDELAYINEPLPIGHGQTISQPLTVAFLLELLEPKPGEHILDVGSGSGWTSALLAHAVSGVKSQESRKSGEVVAVERIPELCKFGETNVGKYNFVKKGVVRFICGDATLALEGAEKFDKILSGAAAQDAIPEEWKKQLATHGRIVAPVGQSVVVLDKISEKKFETKEYHGFSFVPLMRD</sequence>
<evidence type="ECO:0000256" key="6">
    <source>
        <dbReference type="ARBA" id="ARBA00022603"/>
    </source>
</evidence>
<comment type="caution">
    <text evidence="12">The sequence shown here is derived from an EMBL/GenBank/DDBJ whole genome shotgun (WGS) entry which is preliminary data.</text>
</comment>
<evidence type="ECO:0000256" key="9">
    <source>
        <dbReference type="ARBA" id="ARBA00030757"/>
    </source>
</evidence>
<evidence type="ECO:0000256" key="11">
    <source>
        <dbReference type="ARBA" id="ARBA00031350"/>
    </source>
</evidence>
<keyword evidence="5" id="KW-0963">Cytoplasm</keyword>